<protein>
    <submittedName>
        <fullName evidence="1">Unannotated protein</fullName>
    </submittedName>
</protein>
<accession>A0A6J7RCM2</accession>
<name>A0A6J7RCM2_9ZZZZ</name>
<gene>
    <name evidence="1" type="ORF">UFOPK3992_02029</name>
</gene>
<sequence>MLDDATNRVALNLTRGDHQGGAVDDDLEHHLGLGEGHVELVRGQRHVPNLRLVAVDHGGNESGGAQLAGHALSEVVAGDGGNGDVGHER</sequence>
<proteinExistence type="predicted"/>
<evidence type="ECO:0000313" key="1">
    <source>
        <dbReference type="EMBL" id="CAB5026495.1"/>
    </source>
</evidence>
<reference evidence="1" key="1">
    <citation type="submission" date="2020-05" db="EMBL/GenBank/DDBJ databases">
        <authorList>
            <person name="Chiriac C."/>
            <person name="Salcher M."/>
            <person name="Ghai R."/>
            <person name="Kavagutti S V."/>
        </authorList>
    </citation>
    <scope>NUCLEOTIDE SEQUENCE</scope>
</reference>
<dbReference type="EMBL" id="CAFBOZ010000376">
    <property type="protein sequence ID" value="CAB5026495.1"/>
    <property type="molecule type" value="Genomic_DNA"/>
</dbReference>
<dbReference type="AlphaFoldDB" id="A0A6J7RCM2"/>
<organism evidence="1">
    <name type="scientific">freshwater metagenome</name>
    <dbReference type="NCBI Taxonomy" id="449393"/>
    <lineage>
        <taxon>unclassified sequences</taxon>
        <taxon>metagenomes</taxon>
        <taxon>ecological metagenomes</taxon>
    </lineage>
</organism>